<dbReference type="Pfam" id="PF13602">
    <property type="entry name" value="ADH_zinc_N_2"/>
    <property type="match status" value="1"/>
</dbReference>
<name>A0A7M2T6G1_STRCW</name>
<accession>A0A7M2T6G1</accession>
<evidence type="ECO:0000313" key="1">
    <source>
        <dbReference type="EMBL" id="QOV44246.1"/>
    </source>
</evidence>
<dbReference type="KEGG" id="schf:IPT68_32190"/>
<gene>
    <name evidence="1" type="ORF">IPT68_32190</name>
</gene>
<evidence type="ECO:0000313" key="2">
    <source>
        <dbReference type="Proteomes" id="UP000594008"/>
    </source>
</evidence>
<dbReference type="EMBL" id="CP063374">
    <property type="protein sequence ID" value="QOV44246.1"/>
    <property type="molecule type" value="Genomic_DNA"/>
</dbReference>
<sequence length="159" mass="17030">MRVPARRSRPSPQHRYVEFEAVTGDDVTGDGVTGVTTNRELLRLRRPHRHPVTTLTDERFDVVLNLVPTSPEETVALAGLVRPDGVLLSTTTPIPDTVGVRAVSVFVRGDAEQLAELVGRVDAGTLSLDVAERVALADLPSVHARSDAGTLHGKTAVTV</sequence>
<organism evidence="1 2">
    <name type="scientific">Streptomyces chromofuscus</name>
    <dbReference type="NCBI Taxonomy" id="42881"/>
    <lineage>
        <taxon>Bacteria</taxon>
        <taxon>Bacillati</taxon>
        <taxon>Actinomycetota</taxon>
        <taxon>Actinomycetes</taxon>
        <taxon>Kitasatosporales</taxon>
        <taxon>Streptomycetaceae</taxon>
        <taxon>Streptomyces</taxon>
    </lineage>
</organism>
<dbReference type="Gene3D" id="3.40.50.720">
    <property type="entry name" value="NAD(P)-binding Rossmann-like Domain"/>
    <property type="match status" value="1"/>
</dbReference>
<dbReference type="AlphaFoldDB" id="A0A7M2T6G1"/>
<reference evidence="1 2" key="1">
    <citation type="submission" date="2020-10" db="EMBL/GenBank/DDBJ databases">
        <title>Streptomyces chromofuscus complate genome analysis.</title>
        <authorList>
            <person name="Anwar N."/>
        </authorList>
    </citation>
    <scope>NUCLEOTIDE SEQUENCE [LARGE SCALE GENOMIC DNA]</scope>
    <source>
        <strain evidence="1 2">DSM 40273</strain>
    </source>
</reference>
<protein>
    <submittedName>
        <fullName evidence="1">Zinc-binding dehydrogenase</fullName>
    </submittedName>
</protein>
<proteinExistence type="predicted"/>
<keyword evidence="2" id="KW-1185">Reference proteome</keyword>
<dbReference type="Gene3D" id="3.90.180.10">
    <property type="entry name" value="Medium-chain alcohol dehydrogenases, catalytic domain"/>
    <property type="match status" value="1"/>
</dbReference>
<dbReference type="Proteomes" id="UP000594008">
    <property type="component" value="Chromosome"/>
</dbReference>